<dbReference type="Pfam" id="PF00480">
    <property type="entry name" value="ROK"/>
    <property type="match status" value="1"/>
</dbReference>
<dbReference type="EMBL" id="JBHSPH010000002">
    <property type="protein sequence ID" value="MFC5862317.1"/>
    <property type="molecule type" value="Genomic_DNA"/>
</dbReference>
<name>A0ABW1EGD0_9BACT</name>
<dbReference type="SUPFAM" id="SSF53067">
    <property type="entry name" value="Actin-like ATPase domain"/>
    <property type="match status" value="1"/>
</dbReference>
<dbReference type="PANTHER" id="PTHR18964">
    <property type="entry name" value="ROK (REPRESSOR, ORF, KINASE) FAMILY"/>
    <property type="match status" value="1"/>
</dbReference>
<evidence type="ECO:0000256" key="1">
    <source>
        <dbReference type="ARBA" id="ARBA00006479"/>
    </source>
</evidence>
<proteinExistence type="inferred from homology"/>
<dbReference type="PROSITE" id="PS01125">
    <property type="entry name" value="ROK"/>
    <property type="match status" value="1"/>
</dbReference>
<comment type="similarity">
    <text evidence="1">Belongs to the ROK (NagC/XylR) family.</text>
</comment>
<gene>
    <name evidence="2" type="ORF">ACFPT7_08445</name>
</gene>
<sequence length="343" mass="35145">MKKAQVLTIGVDLGGTNLRIAAYMPELGIVDSVVLPTRLHAGPLAVVDDMCEVVHRFIDQYSDGRDVVGVGVGSPGPLELPAGRLHRPPNLPGWDGFELLAETSKRIDLPVMLEGDANVAALAEYERGLGKSLGVDSLCMLTLGTGVGNGIILNGKVWHGANGMGGEAGHITVVPDGPVCGCGNNGCLEACASATALVNAAERLIQSGAAPGLARLKVAGSVLTAADLAEAAKHGDPDAQRIYADMGRALGLCIADLINVLNLPLYVVGGGVAKSWDLISESLFEELDRRSYVYALTAPGRPAAGGILGGGTRVLPAKLGAEAGLLGACILPLQVTKDVVVSL</sequence>
<reference evidence="3" key="1">
    <citation type="journal article" date="2019" name="Int. J. Syst. Evol. Microbiol.">
        <title>The Global Catalogue of Microorganisms (GCM) 10K type strain sequencing project: providing services to taxonomists for standard genome sequencing and annotation.</title>
        <authorList>
            <consortium name="The Broad Institute Genomics Platform"/>
            <consortium name="The Broad Institute Genome Sequencing Center for Infectious Disease"/>
            <person name="Wu L."/>
            <person name="Ma J."/>
        </authorList>
    </citation>
    <scope>NUCLEOTIDE SEQUENCE [LARGE SCALE GENOMIC DNA]</scope>
    <source>
        <strain evidence="3">JCM 4087</strain>
    </source>
</reference>
<comment type="caution">
    <text evidence="2">The sequence shown here is derived from an EMBL/GenBank/DDBJ whole genome shotgun (WGS) entry which is preliminary data.</text>
</comment>
<dbReference type="InterPro" id="IPR043129">
    <property type="entry name" value="ATPase_NBD"/>
</dbReference>
<dbReference type="RefSeq" id="WP_263338777.1">
    <property type="nucleotide sequence ID" value="NZ_JAGSYH010000004.1"/>
</dbReference>
<accession>A0ABW1EGD0</accession>
<protein>
    <submittedName>
        <fullName evidence="2">ROK family protein</fullName>
    </submittedName>
</protein>
<keyword evidence="3" id="KW-1185">Reference proteome</keyword>
<dbReference type="InterPro" id="IPR000600">
    <property type="entry name" value="ROK"/>
</dbReference>
<dbReference type="PANTHER" id="PTHR18964:SF149">
    <property type="entry name" value="BIFUNCTIONAL UDP-N-ACETYLGLUCOSAMINE 2-EPIMERASE_N-ACETYLMANNOSAMINE KINASE"/>
    <property type="match status" value="1"/>
</dbReference>
<dbReference type="Gene3D" id="3.30.420.40">
    <property type="match status" value="2"/>
</dbReference>
<organism evidence="2 3">
    <name type="scientific">Acidicapsa dinghuensis</name>
    <dbReference type="NCBI Taxonomy" id="2218256"/>
    <lineage>
        <taxon>Bacteria</taxon>
        <taxon>Pseudomonadati</taxon>
        <taxon>Acidobacteriota</taxon>
        <taxon>Terriglobia</taxon>
        <taxon>Terriglobales</taxon>
        <taxon>Acidobacteriaceae</taxon>
        <taxon>Acidicapsa</taxon>
    </lineage>
</organism>
<dbReference type="Proteomes" id="UP001596091">
    <property type="component" value="Unassembled WGS sequence"/>
</dbReference>
<dbReference type="InterPro" id="IPR049874">
    <property type="entry name" value="ROK_cs"/>
</dbReference>
<evidence type="ECO:0000313" key="2">
    <source>
        <dbReference type="EMBL" id="MFC5862317.1"/>
    </source>
</evidence>
<evidence type="ECO:0000313" key="3">
    <source>
        <dbReference type="Proteomes" id="UP001596091"/>
    </source>
</evidence>